<accession>A0A8X6GDY2</accession>
<dbReference type="AlphaFoldDB" id="A0A8X6GDY2"/>
<dbReference type="Proteomes" id="UP000887116">
    <property type="component" value="Unassembled WGS sequence"/>
</dbReference>
<dbReference type="EMBL" id="BMAO01020107">
    <property type="protein sequence ID" value="GFQ65049.1"/>
    <property type="molecule type" value="Genomic_DNA"/>
</dbReference>
<comment type="caution">
    <text evidence="1">The sequence shown here is derived from an EMBL/GenBank/DDBJ whole genome shotgun (WGS) entry which is preliminary data.</text>
</comment>
<name>A0A8X6GDY2_TRICU</name>
<dbReference type="OrthoDB" id="416987at2759"/>
<gene>
    <name evidence="1" type="primary">AVEN_201814_1</name>
    <name evidence="1" type="ORF">TNCT_554221</name>
</gene>
<proteinExistence type="predicted"/>
<reference evidence="1" key="1">
    <citation type="submission" date="2020-07" db="EMBL/GenBank/DDBJ databases">
        <title>Multicomponent nature underlies the extraordinary mechanical properties of spider dragline silk.</title>
        <authorList>
            <person name="Kono N."/>
            <person name="Nakamura H."/>
            <person name="Mori M."/>
            <person name="Yoshida Y."/>
            <person name="Ohtoshi R."/>
            <person name="Malay A.D."/>
            <person name="Moran D.A.P."/>
            <person name="Tomita M."/>
            <person name="Numata K."/>
            <person name="Arakawa K."/>
        </authorList>
    </citation>
    <scope>NUCLEOTIDE SEQUENCE</scope>
</reference>
<evidence type="ECO:0000313" key="2">
    <source>
        <dbReference type="Proteomes" id="UP000887116"/>
    </source>
</evidence>
<keyword evidence="2" id="KW-1185">Reference proteome</keyword>
<evidence type="ECO:0000313" key="1">
    <source>
        <dbReference type="EMBL" id="GFQ65049.1"/>
    </source>
</evidence>
<organism evidence="1 2">
    <name type="scientific">Trichonephila clavata</name>
    <name type="common">Joro spider</name>
    <name type="synonym">Nephila clavata</name>
    <dbReference type="NCBI Taxonomy" id="2740835"/>
    <lineage>
        <taxon>Eukaryota</taxon>
        <taxon>Metazoa</taxon>
        <taxon>Ecdysozoa</taxon>
        <taxon>Arthropoda</taxon>
        <taxon>Chelicerata</taxon>
        <taxon>Arachnida</taxon>
        <taxon>Araneae</taxon>
        <taxon>Araneomorphae</taxon>
        <taxon>Entelegynae</taxon>
        <taxon>Araneoidea</taxon>
        <taxon>Nephilidae</taxon>
        <taxon>Trichonephila</taxon>
    </lineage>
</organism>
<protein>
    <submittedName>
        <fullName evidence="1">Integrase catalytic domain-containing protein</fullName>
    </submittedName>
</protein>
<sequence>MPKEQGHFARKLSKSFYIDNCATSVDNETKLVDFVKCSTKILADAKMDLRMQTSGPVGEEVRSTLESLNAESTLDNIVPVLGIMWDKKDDTLYAESKTVLVTENLSKKGVPDAGNV</sequence>